<sequence>MAGMQDIDHVVVLMLENRSFDHMLGFLYGPNDPALAGQTFEGLTGKETNPDKNGQPVQVFRITPDTPNGYFMPGADPGEGYKATNSQLFGNINAPSEPPPPGQSNLGFVNDYAYTLGWESQKPSWTIKDGTTANDIMGIFTPQMLPVLSTLARSYAVCDHWYCSVPTETLPNRAFALAATSQGHLDDNTKTFTCPSIFGLLSKAEVPWAIYGYDAPPLTRHNFPDTTDAPEQCFGLFSDFQQAAQSGQLPAFVFLEPSWSETGNSQHPVGDVALGEQLIFDVYNTLRNSPQWSRTLLVITYDEHGGCYDHVDPPWNATPPDSSVGEFGFDFRRFGPRVPTLLISPLIKPNTIYRTRSDTPLDHTSVLKSIERRWNLASLTARDAAAPDFWDVLNSHAVRTDNPLAHVTPPNSNGVHPNPTKPSHLQQVHADLVARLPVPRAHEYHRDRGALETSEDYDDYIRERTRAWQNTRHLRR</sequence>
<dbReference type="PANTHER" id="PTHR31956:SF1">
    <property type="entry name" value="NON-SPECIFIC PHOSPHOLIPASE C1"/>
    <property type="match status" value="1"/>
</dbReference>
<dbReference type="Proteomes" id="UP001172778">
    <property type="component" value="Unassembled WGS sequence"/>
</dbReference>
<organism evidence="2 3">
    <name type="scientific">Parachitinimonas caeni</name>
    <dbReference type="NCBI Taxonomy" id="3031301"/>
    <lineage>
        <taxon>Bacteria</taxon>
        <taxon>Pseudomonadati</taxon>
        <taxon>Pseudomonadota</taxon>
        <taxon>Betaproteobacteria</taxon>
        <taxon>Neisseriales</taxon>
        <taxon>Chitinibacteraceae</taxon>
        <taxon>Parachitinimonas</taxon>
    </lineage>
</organism>
<keyword evidence="3" id="KW-1185">Reference proteome</keyword>
<name>A0ABT7DYH3_9NEIS</name>
<keyword evidence="1" id="KW-0378">Hydrolase</keyword>
<evidence type="ECO:0000313" key="2">
    <source>
        <dbReference type="EMBL" id="MDK2124195.1"/>
    </source>
</evidence>
<dbReference type="RefSeq" id="WP_284100505.1">
    <property type="nucleotide sequence ID" value="NZ_JARRAF010000008.1"/>
</dbReference>
<gene>
    <name evidence="2" type="ORF">PZA18_09060</name>
</gene>
<accession>A0ABT7DYH3</accession>
<dbReference type="InterPro" id="IPR017850">
    <property type="entry name" value="Alkaline_phosphatase_core_sf"/>
</dbReference>
<dbReference type="InterPro" id="IPR007312">
    <property type="entry name" value="Phosphoesterase"/>
</dbReference>
<dbReference type="EMBL" id="JARRAF010000008">
    <property type="protein sequence ID" value="MDK2124195.1"/>
    <property type="molecule type" value="Genomic_DNA"/>
</dbReference>
<reference evidence="2" key="1">
    <citation type="submission" date="2023-03" db="EMBL/GenBank/DDBJ databases">
        <title>Chitinimonas shenzhenensis gen. nov., sp. nov., a novel member of family Burkholderiaceae isolated from activated sludge collected in Shen Zhen, China.</title>
        <authorList>
            <person name="Wang X."/>
        </authorList>
    </citation>
    <scope>NUCLEOTIDE SEQUENCE</scope>
    <source>
        <strain evidence="2">DQS-5</strain>
    </source>
</reference>
<dbReference type="Pfam" id="PF04185">
    <property type="entry name" value="Phosphoesterase"/>
    <property type="match status" value="1"/>
</dbReference>
<dbReference type="PANTHER" id="PTHR31956">
    <property type="entry name" value="NON-SPECIFIC PHOSPHOLIPASE C4-RELATED"/>
    <property type="match status" value="1"/>
</dbReference>
<evidence type="ECO:0000313" key="3">
    <source>
        <dbReference type="Proteomes" id="UP001172778"/>
    </source>
</evidence>
<proteinExistence type="predicted"/>
<comment type="caution">
    <text evidence="2">The sequence shown here is derived from an EMBL/GenBank/DDBJ whole genome shotgun (WGS) entry which is preliminary data.</text>
</comment>
<dbReference type="Gene3D" id="3.40.720.10">
    <property type="entry name" value="Alkaline Phosphatase, subunit A"/>
    <property type="match status" value="2"/>
</dbReference>
<protein>
    <submittedName>
        <fullName evidence="2">Alkaline phosphatase family protein</fullName>
    </submittedName>
</protein>
<evidence type="ECO:0000256" key="1">
    <source>
        <dbReference type="ARBA" id="ARBA00022801"/>
    </source>
</evidence>